<accession>A0A645D870</accession>
<feature type="transmembrane region" description="Helical" evidence="1">
    <location>
        <begin position="33"/>
        <end position="52"/>
    </location>
</feature>
<keyword evidence="1" id="KW-0812">Transmembrane</keyword>
<protein>
    <submittedName>
        <fullName evidence="2">Uncharacterized protein</fullName>
    </submittedName>
</protein>
<name>A0A645D870_9ZZZZ</name>
<organism evidence="2">
    <name type="scientific">bioreactor metagenome</name>
    <dbReference type="NCBI Taxonomy" id="1076179"/>
    <lineage>
        <taxon>unclassified sequences</taxon>
        <taxon>metagenomes</taxon>
        <taxon>ecological metagenomes</taxon>
    </lineage>
</organism>
<proteinExistence type="predicted"/>
<evidence type="ECO:0000313" key="2">
    <source>
        <dbReference type="EMBL" id="MPM85576.1"/>
    </source>
</evidence>
<dbReference type="AlphaFoldDB" id="A0A645D870"/>
<sequence length="63" mass="7322">MLMFRILDDIILMVIMFSAGFIFAEYVDKSYSFIAHISFATALVGKLLIFILQDRSSFKKEHK</sequence>
<keyword evidence="1" id="KW-0472">Membrane</keyword>
<gene>
    <name evidence="2" type="ORF">SDC9_132657</name>
</gene>
<dbReference type="EMBL" id="VSSQ01033845">
    <property type="protein sequence ID" value="MPM85576.1"/>
    <property type="molecule type" value="Genomic_DNA"/>
</dbReference>
<feature type="transmembrane region" description="Helical" evidence="1">
    <location>
        <begin position="7"/>
        <end position="27"/>
    </location>
</feature>
<keyword evidence="1" id="KW-1133">Transmembrane helix</keyword>
<evidence type="ECO:0000256" key="1">
    <source>
        <dbReference type="SAM" id="Phobius"/>
    </source>
</evidence>
<comment type="caution">
    <text evidence="2">The sequence shown here is derived from an EMBL/GenBank/DDBJ whole genome shotgun (WGS) entry which is preliminary data.</text>
</comment>
<reference evidence="2" key="1">
    <citation type="submission" date="2019-08" db="EMBL/GenBank/DDBJ databases">
        <authorList>
            <person name="Kucharzyk K."/>
            <person name="Murdoch R.W."/>
            <person name="Higgins S."/>
            <person name="Loffler F."/>
        </authorList>
    </citation>
    <scope>NUCLEOTIDE SEQUENCE</scope>
</reference>